<keyword evidence="5" id="KW-0732">Signal</keyword>
<keyword evidence="13" id="KW-1185">Reference proteome</keyword>
<accession>M4FH90</accession>
<proteinExistence type="inferred from homology"/>
<feature type="transmembrane region" description="Helical" evidence="10">
    <location>
        <begin position="748"/>
        <end position="768"/>
    </location>
</feature>
<dbReference type="EnsemblPlants" id="Bra040468.1">
    <property type="protein sequence ID" value="Bra040468.1-P"/>
    <property type="gene ID" value="Bra040468"/>
</dbReference>
<keyword evidence="4 10" id="KW-0812">Transmembrane</keyword>
<feature type="compositionally biased region" description="Polar residues" evidence="11">
    <location>
        <begin position="164"/>
        <end position="181"/>
    </location>
</feature>
<dbReference type="Proteomes" id="UP000011750">
    <property type="component" value="Unassembled WGS sequence"/>
</dbReference>
<feature type="compositionally biased region" description="Basic and acidic residues" evidence="11">
    <location>
        <begin position="56"/>
        <end position="72"/>
    </location>
</feature>
<evidence type="ECO:0000256" key="3">
    <source>
        <dbReference type="ARBA" id="ARBA00005227"/>
    </source>
</evidence>
<dbReference type="GO" id="GO:0000139">
    <property type="term" value="C:Golgi membrane"/>
    <property type="evidence" value="ECO:0007669"/>
    <property type="project" value="UniProtKB-SubCell"/>
</dbReference>
<keyword evidence="7 10" id="KW-1133">Transmembrane helix</keyword>
<keyword evidence="6" id="KW-0967">Endosome</keyword>
<evidence type="ECO:0000256" key="9">
    <source>
        <dbReference type="ARBA" id="ARBA00023136"/>
    </source>
</evidence>
<dbReference type="PANTHER" id="PTHR10766">
    <property type="entry name" value="TRANSMEMBRANE 9 SUPERFAMILY PROTEIN"/>
    <property type="match status" value="1"/>
</dbReference>
<dbReference type="GO" id="GO:0010008">
    <property type="term" value="C:endosome membrane"/>
    <property type="evidence" value="ECO:0007669"/>
    <property type="project" value="UniProtKB-SubCell"/>
</dbReference>
<evidence type="ECO:0000256" key="7">
    <source>
        <dbReference type="ARBA" id="ARBA00022989"/>
    </source>
</evidence>
<feature type="region of interest" description="Disordered" evidence="11">
    <location>
        <begin position="54"/>
        <end position="261"/>
    </location>
</feature>
<evidence type="ECO:0000256" key="4">
    <source>
        <dbReference type="ARBA" id="ARBA00022692"/>
    </source>
</evidence>
<dbReference type="Gramene" id="Bra040468.1">
    <property type="protein sequence ID" value="Bra040468.1-P"/>
    <property type="gene ID" value="Bra040468"/>
</dbReference>
<name>M4FH90_BRACM</name>
<comment type="similarity">
    <text evidence="3 10">Belongs to the nonaspanin (TM9SF) (TC 9.A.2) family.</text>
</comment>
<reference evidence="13" key="1">
    <citation type="journal article" date="2011" name="Nat. Genet.">
        <title>The genome of the mesopolyploid crop species Brassica rapa.</title>
        <authorList>
            <consortium name="Brassica rapa Genome Sequencing Project Consortium"/>
            <person name="Wang X."/>
            <person name="Wang H."/>
            <person name="Wang J."/>
            <person name="Sun R."/>
            <person name="Wu J."/>
            <person name="Liu S."/>
            <person name="Bai Y."/>
            <person name="Mun J.H."/>
            <person name="Bancroft I."/>
            <person name="Cheng F."/>
            <person name="Huang S."/>
            <person name="Li X."/>
            <person name="Hua W."/>
            <person name="Wang J."/>
            <person name="Wang X."/>
            <person name="Freeling M."/>
            <person name="Pires J.C."/>
            <person name="Paterson A.H."/>
            <person name="Chalhoub B."/>
            <person name="Wang B."/>
            <person name="Hayward A."/>
            <person name="Sharpe A.G."/>
            <person name="Park B.S."/>
            <person name="Weisshaar B."/>
            <person name="Liu B."/>
            <person name="Li B."/>
            <person name="Liu B."/>
            <person name="Tong C."/>
            <person name="Song C."/>
            <person name="Duran C."/>
            <person name="Peng C."/>
            <person name="Geng C."/>
            <person name="Koh C."/>
            <person name="Lin C."/>
            <person name="Edwards D."/>
            <person name="Mu D."/>
            <person name="Shen D."/>
            <person name="Soumpourou E."/>
            <person name="Li F."/>
            <person name="Fraser F."/>
            <person name="Conant G."/>
            <person name="Lassalle G."/>
            <person name="King G.J."/>
            <person name="Bonnema G."/>
            <person name="Tang H."/>
            <person name="Wang H."/>
            <person name="Belcram H."/>
            <person name="Zhou H."/>
            <person name="Hirakawa H."/>
            <person name="Abe H."/>
            <person name="Guo H."/>
            <person name="Wang H."/>
            <person name="Jin H."/>
            <person name="Parkin I.A."/>
            <person name="Batley J."/>
            <person name="Kim J.S."/>
            <person name="Just J."/>
            <person name="Li J."/>
            <person name="Xu J."/>
            <person name="Deng J."/>
            <person name="Kim J.A."/>
            <person name="Li J."/>
            <person name="Yu J."/>
            <person name="Meng J."/>
            <person name="Wang J."/>
            <person name="Min J."/>
            <person name="Poulain J."/>
            <person name="Wang J."/>
            <person name="Hatakeyama K."/>
            <person name="Wu K."/>
            <person name="Wang L."/>
            <person name="Fang L."/>
            <person name="Trick M."/>
            <person name="Links M.G."/>
            <person name="Zhao M."/>
            <person name="Jin M."/>
            <person name="Ramchiary N."/>
            <person name="Drou N."/>
            <person name="Berkman P.J."/>
            <person name="Cai Q."/>
            <person name="Huang Q."/>
            <person name="Li R."/>
            <person name="Tabata S."/>
            <person name="Cheng S."/>
            <person name="Zhang S."/>
            <person name="Zhang S."/>
            <person name="Huang S."/>
            <person name="Sato S."/>
            <person name="Sun S."/>
            <person name="Kwon S.J."/>
            <person name="Choi S.R."/>
            <person name="Lee T.H."/>
            <person name="Fan W."/>
            <person name="Zhao X."/>
            <person name="Tan X."/>
            <person name="Xu X."/>
            <person name="Wang Y."/>
            <person name="Qiu Y."/>
            <person name="Yin Y."/>
            <person name="Li Y."/>
            <person name="Du Y."/>
            <person name="Liao Y."/>
            <person name="Lim Y."/>
            <person name="Narusaka Y."/>
            <person name="Wang Y."/>
            <person name="Wang Z."/>
            <person name="Li Z."/>
            <person name="Wang Z."/>
            <person name="Xiong Z."/>
            <person name="Zhang Z."/>
        </authorList>
    </citation>
    <scope>NUCLEOTIDE SEQUENCE [LARGE SCALE GENOMIC DNA]</scope>
    <source>
        <strain evidence="13">cv. Chiifu-401-42</strain>
    </source>
</reference>
<dbReference type="Pfam" id="PF02990">
    <property type="entry name" value="EMP70"/>
    <property type="match status" value="1"/>
</dbReference>
<evidence type="ECO:0000256" key="11">
    <source>
        <dbReference type="SAM" id="MobiDB-lite"/>
    </source>
</evidence>
<feature type="transmembrane region" description="Helical" evidence="10">
    <location>
        <begin position="671"/>
        <end position="698"/>
    </location>
</feature>
<feature type="compositionally biased region" description="Basic and acidic residues" evidence="11">
    <location>
        <begin position="247"/>
        <end position="261"/>
    </location>
</feature>
<feature type="transmembrane region" description="Helical" evidence="10">
    <location>
        <begin position="517"/>
        <end position="547"/>
    </location>
</feature>
<keyword evidence="8" id="KW-0333">Golgi apparatus</keyword>
<dbReference type="OMA" id="DAPCRVN"/>
<evidence type="ECO:0000313" key="13">
    <source>
        <dbReference type="Proteomes" id="UP000011750"/>
    </source>
</evidence>
<sequence>MKSLQLTARFPERHPDVAHVCVELRHQKQVRSDVPQRPPEVAPEPVQVTMVKKTKGKLEAERQEAERKESALRGKSLICEPTGSGTQRTVRQQTLAARKSQEQEKRAGKSVAVPTHEESETESADEQAPTKKAKMSKGKAVAVDRDREKTPSVEELYDHLMNGVTWTPTPRRPLTSQVHQDVQSDREKSLAVSSLGDARTSPERPPGATPRSRSHLTPLSERPPKATPRGRSRLYGETTRSEAWSDLSERPTEVAPEGRSDLSERHAEIWLQTTNLRRRRLGLRWTTAAMDGCSSDEDTQPVSIHKWGGLGEVLGGNELIDSQIDIKFLKNVDRSVICQLELDEAKVKHFKDAIENSYWFELFMGFVGELPPGKKSENGKHALYTHKSINVKYNKDQIIHVNLTQDNLIPLEAGRTVELTYSVNWIPTDVTFARRFDVYLDYPFFEHQIHWFSIFNSFMMVIFLTGLVSMILMRTLRNDYAKYAWEDDDLESLERDVNEESGWKLVHGDVFRPPSSLVLLSAVVGTGAQLALLVLLVILMAIIGTLYVGRGAIVTTFIVCYALTSFISGYVSGGMYSRSGGKHWIKCMILTASLFPFLCFGIGFVLNTIAIFYGSLAAIPFGTMVVVFVIWGFISFPLALLGTVVGRNWSGAPNNPCRVKTIPRPIPEKKWYLTPSVVSLMGGLLPFGSIFIEMYFVFTSFWNYKVYYVYGFMLLVFLILLVVTVCVTIVGTYFLLNAENYHWQWTSFFSAASTAVYVYLYSIYYYYVKTKMFGFFQTSFYFGYTLMFCLGLGILCGAVGFLGSNLFVRRIYRNIKCD</sequence>
<feature type="transmembrane region" description="Helical" evidence="10">
    <location>
        <begin position="710"/>
        <end position="736"/>
    </location>
</feature>
<evidence type="ECO:0000256" key="10">
    <source>
        <dbReference type="RuleBase" id="RU363079"/>
    </source>
</evidence>
<comment type="subcellular location">
    <subcellularLocation>
        <location evidence="1">Endosome membrane</location>
        <topology evidence="1">Multi-pass membrane protein</topology>
    </subcellularLocation>
    <subcellularLocation>
        <location evidence="2">Golgi apparatus membrane</location>
        <topology evidence="2">Multi-pass membrane protein</topology>
    </subcellularLocation>
</comment>
<feature type="transmembrane region" description="Helical" evidence="10">
    <location>
        <begin position="449"/>
        <end position="472"/>
    </location>
</feature>
<feature type="transmembrane region" description="Helical" evidence="10">
    <location>
        <begin position="553"/>
        <end position="576"/>
    </location>
</feature>
<organism evidence="12 13">
    <name type="scientific">Brassica campestris</name>
    <name type="common">Field mustard</name>
    <dbReference type="NCBI Taxonomy" id="3711"/>
    <lineage>
        <taxon>Eukaryota</taxon>
        <taxon>Viridiplantae</taxon>
        <taxon>Streptophyta</taxon>
        <taxon>Embryophyta</taxon>
        <taxon>Tracheophyta</taxon>
        <taxon>Spermatophyta</taxon>
        <taxon>Magnoliopsida</taxon>
        <taxon>eudicotyledons</taxon>
        <taxon>Gunneridae</taxon>
        <taxon>Pentapetalae</taxon>
        <taxon>rosids</taxon>
        <taxon>malvids</taxon>
        <taxon>Brassicales</taxon>
        <taxon>Brassicaceae</taxon>
        <taxon>Brassiceae</taxon>
        <taxon>Brassica</taxon>
    </lineage>
</organism>
<reference evidence="13" key="2">
    <citation type="journal article" date="2018" name="Hortic Res">
        <title>Improved Brassica rapa reference genome by single-molecule sequencing and chromosome conformation capture technologies.</title>
        <authorList>
            <person name="Zhang L."/>
            <person name="Cai X."/>
            <person name="Wu J."/>
            <person name="Liu M."/>
            <person name="Grob S."/>
            <person name="Cheng F."/>
            <person name="Liang J."/>
            <person name="Cai C."/>
            <person name="Liu Z."/>
            <person name="Liu B."/>
            <person name="Wang F."/>
            <person name="Li S."/>
            <person name="Liu F."/>
            <person name="Li X."/>
            <person name="Cheng L."/>
            <person name="Yang W."/>
            <person name="Li M.H."/>
            <person name="Grossniklaus U."/>
            <person name="Zheng H."/>
            <person name="Wang X."/>
        </authorList>
    </citation>
    <scope>NUCLEOTIDE SEQUENCE [LARGE SCALE GENOMIC DNA]</scope>
    <source>
        <strain evidence="13">cv. Chiifu-401-42</strain>
    </source>
</reference>
<evidence type="ECO:0000256" key="1">
    <source>
        <dbReference type="ARBA" id="ARBA00004337"/>
    </source>
</evidence>
<dbReference type="AlphaFoldDB" id="M4FH90"/>
<feature type="transmembrane region" description="Helical" evidence="10">
    <location>
        <begin position="588"/>
        <end position="613"/>
    </location>
</feature>
<protein>
    <recommendedName>
        <fullName evidence="10">Transmembrane 9 superfamily member</fullName>
    </recommendedName>
</protein>
<evidence type="ECO:0000256" key="5">
    <source>
        <dbReference type="ARBA" id="ARBA00022729"/>
    </source>
</evidence>
<evidence type="ECO:0000256" key="2">
    <source>
        <dbReference type="ARBA" id="ARBA00004653"/>
    </source>
</evidence>
<dbReference type="PANTHER" id="PTHR10766:SF131">
    <property type="entry name" value="TRANSMEMBRANE 9 SUPERFAMILY MEMBER"/>
    <property type="match status" value="1"/>
</dbReference>
<dbReference type="eggNOG" id="KOG1277">
    <property type="taxonomic scope" value="Eukaryota"/>
</dbReference>
<dbReference type="GO" id="GO:0016020">
    <property type="term" value="C:membrane"/>
    <property type="evidence" value="ECO:0000318"/>
    <property type="project" value="GO_Central"/>
</dbReference>
<reference evidence="12" key="3">
    <citation type="submission" date="2023-03" db="UniProtKB">
        <authorList>
            <consortium name="EnsemblPlants"/>
        </authorList>
    </citation>
    <scope>IDENTIFICATION</scope>
    <source>
        <strain evidence="12">cv. Chiifu-401-42</strain>
    </source>
</reference>
<evidence type="ECO:0000256" key="8">
    <source>
        <dbReference type="ARBA" id="ARBA00023034"/>
    </source>
</evidence>
<feature type="transmembrane region" description="Helical" evidence="10">
    <location>
        <begin position="625"/>
        <end position="650"/>
    </location>
</feature>
<dbReference type="InParanoid" id="M4FH90"/>
<keyword evidence="9 10" id="KW-0472">Membrane</keyword>
<dbReference type="GO" id="GO:0072657">
    <property type="term" value="P:protein localization to membrane"/>
    <property type="evidence" value="ECO:0000318"/>
    <property type="project" value="GO_Central"/>
</dbReference>
<evidence type="ECO:0000256" key="6">
    <source>
        <dbReference type="ARBA" id="ARBA00022753"/>
    </source>
</evidence>
<dbReference type="InterPro" id="IPR004240">
    <property type="entry name" value="EMP70"/>
</dbReference>
<feature type="compositionally biased region" description="Polar residues" evidence="11">
    <location>
        <begin position="83"/>
        <end position="95"/>
    </location>
</feature>
<dbReference type="HOGENOM" id="CLU_345578_0_0_1"/>
<feature type="transmembrane region" description="Helical" evidence="10">
    <location>
        <begin position="780"/>
        <end position="808"/>
    </location>
</feature>
<evidence type="ECO:0000313" key="12">
    <source>
        <dbReference type="EnsemblPlants" id="Bra040468.1-P"/>
    </source>
</evidence>
<feature type="compositionally biased region" description="Basic and acidic residues" evidence="11">
    <location>
        <begin position="142"/>
        <end position="158"/>
    </location>
</feature>